<dbReference type="OrthoDB" id="9764939at2"/>
<feature type="domain" description="Peptidase M28" evidence="2">
    <location>
        <begin position="134"/>
        <end position="330"/>
    </location>
</feature>
<evidence type="ECO:0000313" key="3">
    <source>
        <dbReference type="EMBL" id="RHK51325.1"/>
    </source>
</evidence>
<keyword evidence="1" id="KW-0732">Signal</keyword>
<dbReference type="GO" id="GO:0006508">
    <property type="term" value="P:proteolysis"/>
    <property type="evidence" value="ECO:0007669"/>
    <property type="project" value="InterPro"/>
</dbReference>
<sequence>MINKLLLSAAIVLSGATTVEAAQKKSAKVEKQLAAQCDAGLRSITEDAARAHVYFLADDLLEGRRAGERGSRIAKQYIISQMRQAGLKPFFESYEQPFEACAVQKLKRGVRYFVEADSIAEIKKQVHRTMHLSNVLAVLPGKKTDEMVVVGAHLDHEGVYSDLEGDKIYNGADDNASGVAAVLQIMKAFVASGATPERTIVFAFWDGEEFGLLGSRYFTDNYKDMQNVKGYLNFDMVGSGTDSRYLMYFFTAAHPKFGEWLKADMTKHNFCFDPDYRAWENPVGGSDQQSFHLKGVPIVWYHTGGQPNYNFPSDEADTVNYPKLTDITRASYLTTWHLANEAEY</sequence>
<dbReference type="PANTHER" id="PTHR12147:SF26">
    <property type="entry name" value="PEPTIDASE M28 DOMAIN-CONTAINING PROTEIN"/>
    <property type="match status" value="1"/>
</dbReference>
<dbReference type="GO" id="GO:0008235">
    <property type="term" value="F:metalloexopeptidase activity"/>
    <property type="evidence" value="ECO:0007669"/>
    <property type="project" value="InterPro"/>
</dbReference>
<protein>
    <submittedName>
        <fullName evidence="3">M20/M25/M40 family metallo-hydrolase</fullName>
    </submittedName>
</protein>
<dbReference type="Proteomes" id="UP000286598">
    <property type="component" value="Unassembled WGS sequence"/>
</dbReference>
<dbReference type="PANTHER" id="PTHR12147">
    <property type="entry name" value="METALLOPEPTIDASE M28 FAMILY MEMBER"/>
    <property type="match status" value="1"/>
</dbReference>
<comment type="caution">
    <text evidence="3">The sequence shown here is derived from an EMBL/GenBank/DDBJ whole genome shotgun (WGS) entry which is preliminary data.</text>
</comment>
<feature type="chain" id="PRO_5019185487" evidence="1">
    <location>
        <begin position="22"/>
        <end position="344"/>
    </location>
</feature>
<dbReference type="EMBL" id="QRNO01000017">
    <property type="protein sequence ID" value="RHK51325.1"/>
    <property type="molecule type" value="Genomic_DNA"/>
</dbReference>
<dbReference type="InterPro" id="IPR045175">
    <property type="entry name" value="M28_fam"/>
</dbReference>
<reference evidence="3 4" key="1">
    <citation type="submission" date="2018-08" db="EMBL/GenBank/DDBJ databases">
        <title>A genome reference for cultivated species of the human gut microbiota.</title>
        <authorList>
            <person name="Zou Y."/>
            <person name="Xue W."/>
            <person name="Luo G."/>
        </authorList>
    </citation>
    <scope>NUCLEOTIDE SEQUENCE [LARGE SCALE GENOMIC DNA]</scope>
    <source>
        <strain evidence="3 4">AF42-9</strain>
    </source>
</reference>
<dbReference type="Pfam" id="PF04389">
    <property type="entry name" value="Peptidase_M28"/>
    <property type="match status" value="1"/>
</dbReference>
<organism evidence="3 4">
    <name type="scientific">Leyella stercorea</name>
    <dbReference type="NCBI Taxonomy" id="363265"/>
    <lineage>
        <taxon>Bacteria</taxon>
        <taxon>Pseudomonadati</taxon>
        <taxon>Bacteroidota</taxon>
        <taxon>Bacteroidia</taxon>
        <taxon>Bacteroidales</taxon>
        <taxon>Prevotellaceae</taxon>
        <taxon>Leyella</taxon>
    </lineage>
</organism>
<evidence type="ECO:0000259" key="2">
    <source>
        <dbReference type="Pfam" id="PF04389"/>
    </source>
</evidence>
<evidence type="ECO:0000256" key="1">
    <source>
        <dbReference type="SAM" id="SignalP"/>
    </source>
</evidence>
<keyword evidence="4" id="KW-1185">Reference proteome</keyword>
<evidence type="ECO:0000313" key="4">
    <source>
        <dbReference type="Proteomes" id="UP000286598"/>
    </source>
</evidence>
<dbReference type="SUPFAM" id="SSF53187">
    <property type="entry name" value="Zn-dependent exopeptidases"/>
    <property type="match status" value="1"/>
</dbReference>
<keyword evidence="3" id="KW-0378">Hydrolase</keyword>
<dbReference type="Gene3D" id="3.40.630.10">
    <property type="entry name" value="Zn peptidases"/>
    <property type="match status" value="1"/>
</dbReference>
<gene>
    <name evidence="3" type="ORF">DW060_04850</name>
</gene>
<proteinExistence type="predicted"/>
<dbReference type="InterPro" id="IPR007484">
    <property type="entry name" value="Peptidase_M28"/>
</dbReference>
<accession>A0A415GNM6</accession>
<feature type="signal peptide" evidence="1">
    <location>
        <begin position="1"/>
        <end position="21"/>
    </location>
</feature>
<name>A0A415GNM6_9BACT</name>
<dbReference type="AlphaFoldDB" id="A0A415GNM6"/>